<organism evidence="4">
    <name type="scientific">hydrothermal vent metagenome</name>
    <dbReference type="NCBI Taxonomy" id="652676"/>
    <lineage>
        <taxon>unclassified sequences</taxon>
        <taxon>metagenomes</taxon>
        <taxon>ecological metagenomes</taxon>
    </lineage>
</organism>
<reference evidence="4" key="1">
    <citation type="submission" date="2016-10" db="EMBL/GenBank/DDBJ databases">
        <authorList>
            <person name="de Groot N.N."/>
        </authorList>
    </citation>
    <scope>NUCLEOTIDE SEQUENCE</scope>
</reference>
<dbReference type="SUPFAM" id="SSF55729">
    <property type="entry name" value="Acyl-CoA N-acyltransferases (Nat)"/>
    <property type="match status" value="1"/>
</dbReference>
<keyword evidence="1" id="KW-0963">Cytoplasm</keyword>
<dbReference type="GO" id="GO:0005737">
    <property type="term" value="C:cytoplasm"/>
    <property type="evidence" value="ECO:0007669"/>
    <property type="project" value="TreeGrafter"/>
</dbReference>
<proteinExistence type="predicted"/>
<sequence length="234" mass="27417">MSDIQLGIYPLTYTDVTDPSILFSRIYPNMERNYYWSDDFSPQFYIAQAKAGFIAVTDTYEGQELLLPEIQFSYALLHFENLHISKKVGRLLRKKHPKLHFTSDISLIAEKIRSSHKQCWLSKRYEKTLIQTQTLREDFQILGCYIEEHSEMVAGEIGYIIGNTYTSLTGFCSREKAFRNYGTTQLVLLAQFLQENGFAFWNLGQSYMPYKFRLGAKQYERGDFLKLWFEHTGV</sequence>
<dbReference type="EMBL" id="FPIB01000015">
    <property type="protein sequence ID" value="SFV90389.1"/>
    <property type="molecule type" value="Genomic_DNA"/>
</dbReference>
<dbReference type="PANTHER" id="PTHR30098:SF2">
    <property type="entry name" value="LEUCYL_PHENYLALANYL-TRNA--PROTEIN TRANSFERASE"/>
    <property type="match status" value="1"/>
</dbReference>
<dbReference type="InterPro" id="IPR004616">
    <property type="entry name" value="Leu/Phe-tRNA_Trfase"/>
</dbReference>
<dbReference type="GO" id="GO:0030163">
    <property type="term" value="P:protein catabolic process"/>
    <property type="evidence" value="ECO:0007669"/>
    <property type="project" value="InterPro"/>
</dbReference>
<keyword evidence="3 4" id="KW-0012">Acyltransferase</keyword>
<evidence type="ECO:0000256" key="2">
    <source>
        <dbReference type="ARBA" id="ARBA00022679"/>
    </source>
</evidence>
<evidence type="ECO:0000256" key="3">
    <source>
        <dbReference type="ARBA" id="ARBA00023315"/>
    </source>
</evidence>
<evidence type="ECO:0000256" key="1">
    <source>
        <dbReference type="ARBA" id="ARBA00022490"/>
    </source>
</evidence>
<dbReference type="AlphaFoldDB" id="A0A1W1E905"/>
<protein>
    <submittedName>
        <fullName evidence="4">Leucyl/phenylalanyl-tRNA--protein transferase</fullName>
        <ecNumber evidence="4">2.3.2.6</ecNumber>
    </submittedName>
</protein>
<dbReference type="Gene3D" id="3.40.630.70">
    <property type="entry name" value="Leucyl/phenylalanyl-tRNA-protein transferase, C-terminal domain"/>
    <property type="match status" value="1"/>
</dbReference>
<dbReference type="Pfam" id="PF03588">
    <property type="entry name" value="Leu_Phe_trans"/>
    <property type="match status" value="1"/>
</dbReference>
<keyword evidence="2 4" id="KW-0808">Transferase</keyword>
<accession>A0A1W1E905</accession>
<dbReference type="InterPro" id="IPR042203">
    <property type="entry name" value="Leu/Phe-tRNA_Trfase_C"/>
</dbReference>
<dbReference type="InterPro" id="IPR016181">
    <property type="entry name" value="Acyl_CoA_acyltransferase"/>
</dbReference>
<dbReference type="GO" id="GO:0008914">
    <property type="term" value="F:leucyl-tRNA--protein transferase activity"/>
    <property type="evidence" value="ECO:0007669"/>
    <property type="project" value="UniProtKB-EC"/>
</dbReference>
<evidence type="ECO:0000313" key="4">
    <source>
        <dbReference type="EMBL" id="SFV90389.1"/>
    </source>
</evidence>
<name>A0A1W1E905_9ZZZZ</name>
<dbReference type="PANTHER" id="PTHR30098">
    <property type="entry name" value="LEUCYL/PHENYLALANYL-TRNA--PROTEIN TRANSFERASE"/>
    <property type="match status" value="1"/>
</dbReference>
<dbReference type="EC" id="2.3.2.6" evidence="4"/>
<gene>
    <name evidence="4" type="ORF">MNB_SV-4-743</name>
</gene>